<evidence type="ECO:0000313" key="1">
    <source>
        <dbReference type="EMBL" id="GAA0213679.1"/>
    </source>
</evidence>
<accession>A0ABN0T6Q2</accession>
<evidence type="ECO:0000313" key="2">
    <source>
        <dbReference type="Proteomes" id="UP001501221"/>
    </source>
</evidence>
<name>A0ABN0T6Q2_9GAMM</name>
<proteinExistence type="predicted"/>
<organism evidence="1 2">
    <name type="scientific">Kangiella japonica</name>
    <dbReference type="NCBI Taxonomy" id="647384"/>
    <lineage>
        <taxon>Bacteria</taxon>
        <taxon>Pseudomonadati</taxon>
        <taxon>Pseudomonadota</taxon>
        <taxon>Gammaproteobacteria</taxon>
        <taxon>Kangiellales</taxon>
        <taxon>Kangiellaceae</taxon>
        <taxon>Kangiella</taxon>
    </lineage>
</organism>
<sequence length="93" mass="10660">MLESYQYNQANAKTTLNHNKGEPYQGIGPRRLSANIFFETKLQMSTRKTDAINKINPKGSIAILKAQLIMIRIKTPTTQFCFKKTSPFFIVYT</sequence>
<comment type="caution">
    <text evidence="1">The sequence shown here is derived from an EMBL/GenBank/DDBJ whole genome shotgun (WGS) entry which is preliminary data.</text>
</comment>
<reference evidence="1 2" key="1">
    <citation type="journal article" date="2019" name="Int. J. Syst. Evol. Microbiol.">
        <title>The Global Catalogue of Microorganisms (GCM) 10K type strain sequencing project: providing services to taxonomists for standard genome sequencing and annotation.</title>
        <authorList>
            <consortium name="The Broad Institute Genomics Platform"/>
            <consortium name="The Broad Institute Genome Sequencing Center for Infectious Disease"/>
            <person name="Wu L."/>
            <person name="Ma J."/>
        </authorList>
    </citation>
    <scope>NUCLEOTIDE SEQUENCE [LARGE SCALE GENOMIC DNA]</scope>
    <source>
        <strain evidence="1 2">JCM 16211</strain>
    </source>
</reference>
<gene>
    <name evidence="1" type="ORF">GCM10009123_21120</name>
</gene>
<dbReference type="EMBL" id="BAAAFM010000008">
    <property type="protein sequence ID" value="GAA0213679.1"/>
    <property type="molecule type" value="Genomic_DNA"/>
</dbReference>
<protein>
    <submittedName>
        <fullName evidence="1">Uncharacterized protein</fullName>
    </submittedName>
</protein>
<keyword evidence="2" id="KW-1185">Reference proteome</keyword>
<dbReference type="Proteomes" id="UP001501221">
    <property type="component" value="Unassembled WGS sequence"/>
</dbReference>